<evidence type="ECO:0000313" key="2">
    <source>
        <dbReference type="EMBL" id="NIJ08659.1"/>
    </source>
</evidence>
<keyword evidence="1" id="KW-0812">Transmembrane</keyword>
<keyword evidence="3" id="KW-1185">Reference proteome</keyword>
<organism evidence="2 3">
    <name type="scientific">Sphingomonas vulcanisoli</name>
    <dbReference type="NCBI Taxonomy" id="1658060"/>
    <lineage>
        <taxon>Bacteria</taxon>
        <taxon>Pseudomonadati</taxon>
        <taxon>Pseudomonadota</taxon>
        <taxon>Alphaproteobacteria</taxon>
        <taxon>Sphingomonadales</taxon>
        <taxon>Sphingomonadaceae</taxon>
        <taxon>Sphingomonas</taxon>
    </lineage>
</organism>
<keyword evidence="1" id="KW-0472">Membrane</keyword>
<feature type="transmembrane region" description="Helical" evidence="1">
    <location>
        <begin position="36"/>
        <end position="58"/>
    </location>
</feature>
<dbReference type="EMBL" id="JAAOZC010000005">
    <property type="protein sequence ID" value="NIJ08659.1"/>
    <property type="molecule type" value="Genomic_DNA"/>
</dbReference>
<sequence>MLQFAALFYGMMASFVLSSATRNKREAVANPPILTIFAWGLLSFSAATAVLLLGYIGMKAAGIA</sequence>
<gene>
    <name evidence="2" type="ORF">FHS31_002280</name>
</gene>
<accession>A0ABX0TWZ2</accession>
<evidence type="ECO:0000256" key="1">
    <source>
        <dbReference type="SAM" id="Phobius"/>
    </source>
</evidence>
<keyword evidence="1" id="KW-1133">Transmembrane helix</keyword>
<dbReference type="RefSeq" id="WP_167073543.1">
    <property type="nucleotide sequence ID" value="NZ_JAAOZC010000005.1"/>
</dbReference>
<proteinExistence type="predicted"/>
<dbReference type="Proteomes" id="UP000727456">
    <property type="component" value="Unassembled WGS sequence"/>
</dbReference>
<name>A0ABX0TWZ2_9SPHN</name>
<comment type="caution">
    <text evidence="2">The sequence shown here is derived from an EMBL/GenBank/DDBJ whole genome shotgun (WGS) entry which is preliminary data.</text>
</comment>
<evidence type="ECO:0000313" key="3">
    <source>
        <dbReference type="Proteomes" id="UP000727456"/>
    </source>
</evidence>
<protein>
    <submittedName>
        <fullName evidence="2">Uncharacterized protein</fullName>
    </submittedName>
</protein>
<reference evidence="2 3" key="1">
    <citation type="submission" date="2020-03" db="EMBL/GenBank/DDBJ databases">
        <title>Genomic Encyclopedia of Type Strains, Phase III (KMG-III): the genomes of soil and plant-associated and newly described type strains.</title>
        <authorList>
            <person name="Whitman W."/>
        </authorList>
    </citation>
    <scope>NUCLEOTIDE SEQUENCE [LARGE SCALE GENOMIC DNA]</scope>
    <source>
        <strain evidence="2 3">CECT 8804</strain>
    </source>
</reference>